<dbReference type="GO" id="GO:0016114">
    <property type="term" value="P:terpenoid biosynthetic process"/>
    <property type="evidence" value="ECO:0007669"/>
    <property type="project" value="InterPro"/>
</dbReference>
<evidence type="ECO:0000256" key="2">
    <source>
        <dbReference type="ARBA" id="ARBA00022842"/>
    </source>
</evidence>
<evidence type="ECO:0000313" key="5">
    <source>
        <dbReference type="Proteomes" id="UP001168877"/>
    </source>
</evidence>
<dbReference type="GO" id="GO:0000287">
    <property type="term" value="F:magnesium ion binding"/>
    <property type="evidence" value="ECO:0007669"/>
    <property type="project" value="InterPro"/>
</dbReference>
<evidence type="ECO:0000256" key="1">
    <source>
        <dbReference type="ARBA" id="ARBA00022723"/>
    </source>
</evidence>
<accession>A0AA39W1Y9</accession>
<evidence type="ECO:0000259" key="3">
    <source>
        <dbReference type="Pfam" id="PF03936"/>
    </source>
</evidence>
<dbReference type="InterPro" id="IPR005630">
    <property type="entry name" value="Terpene_synthase_metal-bd"/>
</dbReference>
<dbReference type="Pfam" id="PF03936">
    <property type="entry name" value="Terpene_synth_C"/>
    <property type="match status" value="1"/>
</dbReference>
<dbReference type="PANTHER" id="PTHR31225">
    <property type="entry name" value="OS04G0344100 PROTEIN-RELATED"/>
    <property type="match status" value="1"/>
</dbReference>
<sequence>MILRLADDLGTSSDEMKRGDVPKSIQCYMQETGASEEEAREYIQGLICATWLKMNKERIGNHHISNTFAGVAMNLARMAQCMYQFEDGHSVPDKETKHRVLSLFINPIP</sequence>
<name>A0AA39W1Y9_ACESA</name>
<dbReference type="Gene3D" id="1.10.600.10">
    <property type="entry name" value="Farnesyl Diphosphate Synthase"/>
    <property type="match status" value="1"/>
</dbReference>
<comment type="caution">
    <text evidence="4">The sequence shown here is derived from an EMBL/GenBank/DDBJ whole genome shotgun (WGS) entry which is preliminary data.</text>
</comment>
<reference evidence="4" key="1">
    <citation type="journal article" date="2022" name="Plant J.">
        <title>Strategies of tolerance reflected in two North American maple genomes.</title>
        <authorList>
            <person name="McEvoy S.L."/>
            <person name="Sezen U.U."/>
            <person name="Trouern-Trend A."/>
            <person name="McMahon S.M."/>
            <person name="Schaberg P.G."/>
            <person name="Yang J."/>
            <person name="Wegrzyn J.L."/>
            <person name="Swenson N.G."/>
        </authorList>
    </citation>
    <scope>NUCLEOTIDE SEQUENCE</scope>
    <source>
        <strain evidence="4">NS2018</strain>
    </source>
</reference>
<keyword evidence="2" id="KW-0460">Magnesium</keyword>
<dbReference type="AlphaFoldDB" id="A0AA39W1Y9"/>
<dbReference type="SUPFAM" id="SSF48576">
    <property type="entry name" value="Terpenoid synthases"/>
    <property type="match status" value="1"/>
</dbReference>
<evidence type="ECO:0000313" key="4">
    <source>
        <dbReference type="EMBL" id="KAK0599338.1"/>
    </source>
</evidence>
<proteinExistence type="predicted"/>
<dbReference type="GO" id="GO:0010333">
    <property type="term" value="F:terpene synthase activity"/>
    <property type="evidence" value="ECO:0007669"/>
    <property type="project" value="InterPro"/>
</dbReference>
<keyword evidence="1" id="KW-0479">Metal-binding</keyword>
<gene>
    <name evidence="4" type="ORF">LWI29_004393</name>
</gene>
<dbReference type="EMBL" id="JAUESC010000003">
    <property type="protein sequence ID" value="KAK0599338.1"/>
    <property type="molecule type" value="Genomic_DNA"/>
</dbReference>
<protein>
    <recommendedName>
        <fullName evidence="3">Terpene synthase metal-binding domain-containing protein</fullName>
    </recommendedName>
</protein>
<dbReference type="InterPro" id="IPR008949">
    <property type="entry name" value="Isoprenoid_synthase_dom_sf"/>
</dbReference>
<dbReference type="PANTHER" id="PTHR31225:SF9">
    <property type="entry name" value="TERPENE SYNTHASE 10"/>
    <property type="match status" value="1"/>
</dbReference>
<dbReference type="Proteomes" id="UP001168877">
    <property type="component" value="Unassembled WGS sequence"/>
</dbReference>
<feature type="domain" description="Terpene synthase metal-binding" evidence="3">
    <location>
        <begin position="2"/>
        <end position="51"/>
    </location>
</feature>
<reference evidence="4" key="2">
    <citation type="submission" date="2023-06" db="EMBL/GenBank/DDBJ databases">
        <authorList>
            <person name="Swenson N.G."/>
            <person name="Wegrzyn J.L."/>
            <person name="Mcevoy S.L."/>
        </authorList>
    </citation>
    <scope>NUCLEOTIDE SEQUENCE</scope>
    <source>
        <strain evidence="4">NS2018</strain>
        <tissue evidence="4">Leaf</tissue>
    </source>
</reference>
<organism evidence="4 5">
    <name type="scientific">Acer saccharum</name>
    <name type="common">Sugar maple</name>
    <dbReference type="NCBI Taxonomy" id="4024"/>
    <lineage>
        <taxon>Eukaryota</taxon>
        <taxon>Viridiplantae</taxon>
        <taxon>Streptophyta</taxon>
        <taxon>Embryophyta</taxon>
        <taxon>Tracheophyta</taxon>
        <taxon>Spermatophyta</taxon>
        <taxon>Magnoliopsida</taxon>
        <taxon>eudicotyledons</taxon>
        <taxon>Gunneridae</taxon>
        <taxon>Pentapetalae</taxon>
        <taxon>rosids</taxon>
        <taxon>malvids</taxon>
        <taxon>Sapindales</taxon>
        <taxon>Sapindaceae</taxon>
        <taxon>Hippocastanoideae</taxon>
        <taxon>Acereae</taxon>
        <taxon>Acer</taxon>
    </lineage>
</organism>
<dbReference type="InterPro" id="IPR050148">
    <property type="entry name" value="Terpene_synthase-like"/>
</dbReference>
<keyword evidence="5" id="KW-1185">Reference proteome</keyword>